<dbReference type="CDD" id="cd04186">
    <property type="entry name" value="GT_2_like_c"/>
    <property type="match status" value="1"/>
</dbReference>
<reference evidence="2 3" key="1">
    <citation type="submission" date="2018-04" db="EMBL/GenBank/DDBJ databases">
        <title>Altererythrobacter sp. HME9302 genome sequencing and assembly.</title>
        <authorList>
            <person name="Kang H."/>
            <person name="Kim H."/>
            <person name="Joh K."/>
        </authorList>
    </citation>
    <scope>NUCLEOTIDE SEQUENCE [LARGE SCALE GENOMIC DNA]</scope>
    <source>
        <strain evidence="2 3">HME9302</strain>
    </source>
</reference>
<dbReference type="OrthoDB" id="9771846at2"/>
<dbReference type="Pfam" id="PF00535">
    <property type="entry name" value="Glycos_transf_2"/>
    <property type="match status" value="1"/>
</dbReference>
<dbReference type="RefSeq" id="WP_115365998.1">
    <property type="nucleotide sequence ID" value="NZ_QBKA01000002.1"/>
</dbReference>
<dbReference type="EMBL" id="QBKA01000002">
    <property type="protein sequence ID" value="RDC59684.1"/>
    <property type="molecule type" value="Genomic_DNA"/>
</dbReference>
<dbReference type="Gene3D" id="3.90.550.10">
    <property type="entry name" value="Spore Coat Polysaccharide Biosynthesis Protein SpsA, Chain A"/>
    <property type="match status" value="1"/>
</dbReference>
<keyword evidence="3" id="KW-1185">Reference proteome</keyword>
<sequence length="316" mass="35057">MAEDSPGQPDLSVLLVNWNTRQMTLECLQSIYDETVRTDFEVIVIDNASKDGSVEAIREQFPQVRLIVETENHGFGRATNIQVKQAQGRKLLLLNTDTVVLDGAIDNLFAFAEGNPEAKIWGGRTLYADKTLNPTSCWAKPTPWSMFAYATGLSAAFPGSALFNPRAYPGWDRDTVRQVDIVTGCLLMIDRDFWKELGGFDPQFFMYGEEADLCLRAAEQGASPMITPDATIIHYDGGSTKPGARKIERTFAATQGMAERHFALGSRWTGQAALKLAAAMRAVGYRLTGKRDAAKIWSEVWRGRKVWSGTKLRHDG</sequence>
<dbReference type="SUPFAM" id="SSF53448">
    <property type="entry name" value="Nucleotide-diphospho-sugar transferases"/>
    <property type="match status" value="1"/>
</dbReference>
<dbReference type="InterPro" id="IPR001173">
    <property type="entry name" value="Glyco_trans_2-like"/>
</dbReference>
<dbReference type="PANTHER" id="PTHR43179:SF7">
    <property type="entry name" value="RHAMNOSYLTRANSFERASE WBBL"/>
    <property type="match status" value="1"/>
</dbReference>
<dbReference type="InterPro" id="IPR029044">
    <property type="entry name" value="Nucleotide-diphossugar_trans"/>
</dbReference>
<evidence type="ECO:0000259" key="1">
    <source>
        <dbReference type="Pfam" id="PF00535"/>
    </source>
</evidence>
<organism evidence="2 3">
    <name type="scientific">Alteripontixanthobacter maritimus</name>
    <dbReference type="NCBI Taxonomy" id="2161824"/>
    <lineage>
        <taxon>Bacteria</taxon>
        <taxon>Pseudomonadati</taxon>
        <taxon>Pseudomonadota</taxon>
        <taxon>Alphaproteobacteria</taxon>
        <taxon>Sphingomonadales</taxon>
        <taxon>Erythrobacteraceae</taxon>
        <taxon>Alteripontixanthobacter</taxon>
    </lineage>
</organism>
<dbReference type="PANTHER" id="PTHR43179">
    <property type="entry name" value="RHAMNOSYLTRANSFERASE WBBL"/>
    <property type="match status" value="1"/>
</dbReference>
<proteinExistence type="predicted"/>
<protein>
    <recommendedName>
        <fullName evidence="1">Glycosyltransferase 2-like domain-containing protein</fullName>
    </recommendedName>
</protein>
<accession>A0A369Q4M8</accession>
<dbReference type="Proteomes" id="UP000253727">
    <property type="component" value="Unassembled WGS sequence"/>
</dbReference>
<evidence type="ECO:0000313" key="3">
    <source>
        <dbReference type="Proteomes" id="UP000253727"/>
    </source>
</evidence>
<feature type="domain" description="Glycosyltransferase 2-like" evidence="1">
    <location>
        <begin position="12"/>
        <end position="138"/>
    </location>
</feature>
<gene>
    <name evidence="2" type="ORF">HME9302_00876</name>
</gene>
<name>A0A369Q4M8_9SPHN</name>
<comment type="caution">
    <text evidence="2">The sequence shown here is derived from an EMBL/GenBank/DDBJ whole genome shotgun (WGS) entry which is preliminary data.</text>
</comment>
<dbReference type="AlphaFoldDB" id="A0A369Q4M8"/>
<evidence type="ECO:0000313" key="2">
    <source>
        <dbReference type="EMBL" id="RDC59684.1"/>
    </source>
</evidence>